<evidence type="ECO:0000313" key="3">
    <source>
        <dbReference type="Proteomes" id="UP000032180"/>
    </source>
</evidence>
<evidence type="ECO:0000313" key="2">
    <source>
        <dbReference type="EnsemblPlants" id="LPERR12G13530.1"/>
    </source>
</evidence>
<dbReference type="HOGENOM" id="CLU_2253993_0_0_1"/>
<proteinExistence type="predicted"/>
<sequence>MIFLPYAAPPPINAAAIFMAVLAVPPPPPTLQIWPGGMDLRWGQIHGTAEPPSRTAGDDADSSSSLSNLTSLLAASSHVSGSSPKACACLGHPAATDCNLGDGI</sequence>
<organism evidence="2 3">
    <name type="scientific">Leersia perrieri</name>
    <dbReference type="NCBI Taxonomy" id="77586"/>
    <lineage>
        <taxon>Eukaryota</taxon>
        <taxon>Viridiplantae</taxon>
        <taxon>Streptophyta</taxon>
        <taxon>Embryophyta</taxon>
        <taxon>Tracheophyta</taxon>
        <taxon>Spermatophyta</taxon>
        <taxon>Magnoliopsida</taxon>
        <taxon>Liliopsida</taxon>
        <taxon>Poales</taxon>
        <taxon>Poaceae</taxon>
        <taxon>BOP clade</taxon>
        <taxon>Oryzoideae</taxon>
        <taxon>Oryzeae</taxon>
        <taxon>Oryzinae</taxon>
        <taxon>Leersia</taxon>
    </lineage>
</organism>
<accession>A0A0D9Y0K6</accession>
<dbReference type="AlphaFoldDB" id="A0A0D9Y0K6"/>
<reference evidence="2" key="3">
    <citation type="submission" date="2015-04" db="UniProtKB">
        <authorList>
            <consortium name="EnsemblPlants"/>
        </authorList>
    </citation>
    <scope>IDENTIFICATION</scope>
</reference>
<reference evidence="3" key="2">
    <citation type="submission" date="2013-12" db="EMBL/GenBank/DDBJ databases">
        <authorList>
            <person name="Yu Y."/>
            <person name="Lee S."/>
            <person name="de Baynast K."/>
            <person name="Wissotski M."/>
            <person name="Liu L."/>
            <person name="Talag J."/>
            <person name="Goicoechea J."/>
            <person name="Angelova A."/>
            <person name="Jetty R."/>
            <person name="Kudrna D."/>
            <person name="Golser W."/>
            <person name="Rivera L."/>
            <person name="Zhang J."/>
            <person name="Wing R."/>
        </authorList>
    </citation>
    <scope>NUCLEOTIDE SEQUENCE</scope>
</reference>
<dbReference type="Proteomes" id="UP000032180">
    <property type="component" value="Chromosome 12"/>
</dbReference>
<dbReference type="Gramene" id="LPERR12G13530.1">
    <property type="protein sequence ID" value="LPERR12G13530.1"/>
    <property type="gene ID" value="LPERR12G13530"/>
</dbReference>
<protein>
    <submittedName>
        <fullName evidence="2">Uncharacterized protein</fullName>
    </submittedName>
</protein>
<reference evidence="2 3" key="1">
    <citation type="submission" date="2012-08" db="EMBL/GenBank/DDBJ databases">
        <title>Oryza genome evolution.</title>
        <authorList>
            <person name="Wing R.A."/>
        </authorList>
    </citation>
    <scope>NUCLEOTIDE SEQUENCE</scope>
</reference>
<feature type="region of interest" description="Disordered" evidence="1">
    <location>
        <begin position="42"/>
        <end position="65"/>
    </location>
</feature>
<evidence type="ECO:0000256" key="1">
    <source>
        <dbReference type="SAM" id="MobiDB-lite"/>
    </source>
</evidence>
<name>A0A0D9Y0K6_9ORYZ</name>
<dbReference type="EnsemblPlants" id="LPERR12G13530.1">
    <property type="protein sequence ID" value="LPERR12G13530.1"/>
    <property type="gene ID" value="LPERR12G13530"/>
</dbReference>
<keyword evidence="3" id="KW-1185">Reference proteome</keyword>